<reference evidence="1" key="1">
    <citation type="submission" date="2016-04" db="EMBL/GenBank/DDBJ databases">
        <authorList>
            <person name="Evans L.H."/>
            <person name="Alamgir A."/>
            <person name="Owens N."/>
            <person name="Weber N.D."/>
            <person name="Virtaneva K."/>
            <person name="Barbian K."/>
            <person name="Babar A."/>
            <person name="Rosenke K."/>
        </authorList>
    </citation>
    <scope>NUCLEOTIDE SEQUENCE [LARGE SCALE GENOMIC DNA]</scope>
    <source>
        <strain evidence="1">CBS 101.48</strain>
    </source>
</reference>
<name>A0A168MMR3_ABSGL</name>
<accession>A0A168MMR3</accession>
<protein>
    <submittedName>
        <fullName evidence="1">Uncharacterized protein</fullName>
    </submittedName>
</protein>
<evidence type="ECO:0000313" key="2">
    <source>
        <dbReference type="Proteomes" id="UP000078561"/>
    </source>
</evidence>
<dbReference type="Proteomes" id="UP000078561">
    <property type="component" value="Unassembled WGS sequence"/>
</dbReference>
<proteinExistence type="predicted"/>
<dbReference type="OMA" id="ATHEMLT"/>
<evidence type="ECO:0000313" key="1">
    <source>
        <dbReference type="EMBL" id="SAL98838.1"/>
    </source>
</evidence>
<sequence length="82" mass="9307">MHEQLVHIAQKCNQTGSTKYSAEDVRKLQNKLNRVDDKYQEKIIQQSSETSEDPYEVPGEAQVASELSILHDATTSMLQNTE</sequence>
<dbReference type="InParanoid" id="A0A168MMR3"/>
<dbReference type="EMBL" id="LT552359">
    <property type="protein sequence ID" value="SAL98838.1"/>
    <property type="molecule type" value="Genomic_DNA"/>
</dbReference>
<dbReference type="OrthoDB" id="2098303at2759"/>
<organism evidence="1">
    <name type="scientific">Absidia glauca</name>
    <name type="common">Pin mould</name>
    <dbReference type="NCBI Taxonomy" id="4829"/>
    <lineage>
        <taxon>Eukaryota</taxon>
        <taxon>Fungi</taxon>
        <taxon>Fungi incertae sedis</taxon>
        <taxon>Mucoromycota</taxon>
        <taxon>Mucoromycotina</taxon>
        <taxon>Mucoromycetes</taxon>
        <taxon>Mucorales</taxon>
        <taxon>Cunninghamellaceae</taxon>
        <taxon>Absidia</taxon>
    </lineage>
</organism>
<keyword evidence="2" id="KW-1185">Reference proteome</keyword>
<dbReference type="AlphaFoldDB" id="A0A168MMR3"/>
<gene>
    <name evidence="1" type="primary">ABSGL_04403.1 scaffold 5409</name>
</gene>